<dbReference type="AlphaFoldDB" id="A0A0E3PXI1"/>
<evidence type="ECO:0000313" key="3">
    <source>
        <dbReference type="Proteomes" id="UP000033058"/>
    </source>
</evidence>
<accession>A0A0E3PXI1</accession>
<evidence type="ECO:0000313" key="2">
    <source>
        <dbReference type="EMBL" id="AKB40348.1"/>
    </source>
</evidence>
<feature type="compositionally biased region" description="Polar residues" evidence="1">
    <location>
        <begin position="171"/>
        <end position="180"/>
    </location>
</feature>
<proteinExistence type="predicted"/>
<dbReference type="Proteomes" id="UP000033058">
    <property type="component" value="Chromosome"/>
</dbReference>
<feature type="region of interest" description="Disordered" evidence="1">
    <location>
        <begin position="138"/>
        <end position="180"/>
    </location>
</feature>
<dbReference type="EMBL" id="CP009509">
    <property type="protein sequence ID" value="AKB40348.1"/>
    <property type="molecule type" value="Genomic_DNA"/>
</dbReference>
<name>A0A0E3PXI1_METMZ</name>
<evidence type="ECO:0008006" key="4">
    <source>
        <dbReference type="Google" id="ProtNLM"/>
    </source>
</evidence>
<gene>
    <name evidence="2" type="ORF">MSMAW_1357</name>
</gene>
<dbReference type="HOGENOM" id="CLU_093721_0_0_2"/>
<protein>
    <recommendedName>
        <fullName evidence="4">S-layer family duplication domain-containing protein</fullName>
    </recommendedName>
</protein>
<organism evidence="2 3">
    <name type="scientific">Methanosarcina mazei WWM610</name>
    <dbReference type="NCBI Taxonomy" id="1434117"/>
    <lineage>
        <taxon>Archaea</taxon>
        <taxon>Methanobacteriati</taxon>
        <taxon>Methanobacteriota</taxon>
        <taxon>Stenosarchaea group</taxon>
        <taxon>Methanomicrobia</taxon>
        <taxon>Methanosarcinales</taxon>
        <taxon>Methanosarcinaceae</taxon>
        <taxon>Methanosarcina</taxon>
    </lineage>
</organism>
<feature type="compositionally biased region" description="Basic and acidic residues" evidence="1">
    <location>
        <begin position="138"/>
        <end position="157"/>
    </location>
</feature>
<sequence>MRQLNSLYILTLILLLAAPNIAAASFASEAAEIPYQINNSDHIIIGTVTEIDSHYNYSIITVKVEEWLYNPLPTEVIKVRTEVGTNVLTETEADFNLKESALLMLKDENLDELLFRVAIGDPGKHPVSDRDAVIEELKTQGKWEEENQTVDKTKDTEISGNREGAGEQEEGSNTTKESKTTPFISPVWAFAGILGAITYARRK</sequence>
<reference evidence="2 3" key="1">
    <citation type="submission" date="2014-07" db="EMBL/GenBank/DDBJ databases">
        <title>Methanogenic archaea and the global carbon cycle.</title>
        <authorList>
            <person name="Henriksen J.R."/>
            <person name="Luke J."/>
            <person name="Reinhart S."/>
            <person name="Benedict M.N."/>
            <person name="Youngblut N.D."/>
            <person name="Metcalf M.E."/>
            <person name="Whitaker R.J."/>
            <person name="Metcalf W.W."/>
        </authorList>
    </citation>
    <scope>NUCLEOTIDE SEQUENCE [LARGE SCALE GENOMIC DNA]</scope>
    <source>
        <strain evidence="2 3">WWM610</strain>
    </source>
</reference>
<evidence type="ECO:0000256" key="1">
    <source>
        <dbReference type="SAM" id="MobiDB-lite"/>
    </source>
</evidence>
<dbReference type="PATRIC" id="fig|1434117.4.peg.1726"/>